<keyword evidence="10" id="KW-0479">Metal-binding</keyword>
<reference evidence="11 12" key="1">
    <citation type="submission" date="2015-07" db="EMBL/GenBank/DDBJ databases">
        <title>Genome sequence of Ornatilinea apprima DSM 23815.</title>
        <authorList>
            <person name="Hemp J."/>
            <person name="Ward L.M."/>
            <person name="Pace L.A."/>
            <person name="Fischer W.W."/>
        </authorList>
    </citation>
    <scope>NUCLEOTIDE SEQUENCE [LARGE SCALE GENOMIC DNA]</scope>
    <source>
        <strain evidence="11 12">P3M-1</strain>
    </source>
</reference>
<dbReference type="GO" id="GO:0005886">
    <property type="term" value="C:plasma membrane"/>
    <property type="evidence" value="ECO:0007669"/>
    <property type="project" value="UniProtKB-SubCell"/>
</dbReference>
<dbReference type="Pfam" id="PF02537">
    <property type="entry name" value="CRCB"/>
    <property type="match status" value="1"/>
</dbReference>
<keyword evidence="10" id="KW-0915">Sodium</keyword>
<keyword evidence="10" id="KW-0813">Transport</keyword>
<evidence type="ECO:0000313" key="12">
    <source>
        <dbReference type="Proteomes" id="UP000050417"/>
    </source>
</evidence>
<dbReference type="GO" id="GO:0062054">
    <property type="term" value="F:fluoride channel activity"/>
    <property type="evidence" value="ECO:0007669"/>
    <property type="project" value="UniProtKB-UniRule"/>
</dbReference>
<keyword evidence="5 10" id="KW-0472">Membrane</keyword>
<dbReference type="OrthoDB" id="9815830at2"/>
<sequence length="126" mass="13671">MKQIIVIGLGGFLGAIMRYGLSSFVQSALRNVNFPYGTLIVNLLGCFIIGLLSALAELRPFPPELRTFLMVGLLGAFTTFSTFSNESFNLLRGGENSLCLINIGMHLLAGLGMVWMGRLLAGQIWS</sequence>
<keyword evidence="6 10" id="KW-0407">Ion channel</keyword>
<feature type="transmembrane region" description="Helical" evidence="10">
    <location>
        <begin position="65"/>
        <end position="83"/>
    </location>
</feature>
<dbReference type="EMBL" id="LGCL01000013">
    <property type="protein sequence ID" value="KPL79376.1"/>
    <property type="molecule type" value="Genomic_DNA"/>
</dbReference>
<dbReference type="PANTHER" id="PTHR28259:SF1">
    <property type="entry name" value="FLUORIDE EXPORT PROTEIN 1-RELATED"/>
    <property type="match status" value="1"/>
</dbReference>
<evidence type="ECO:0000256" key="1">
    <source>
        <dbReference type="ARBA" id="ARBA00004651"/>
    </source>
</evidence>
<evidence type="ECO:0000256" key="10">
    <source>
        <dbReference type="HAMAP-Rule" id="MF_00454"/>
    </source>
</evidence>
<name>A0A0P6XHS1_9CHLR</name>
<evidence type="ECO:0000256" key="9">
    <source>
        <dbReference type="ARBA" id="ARBA00049940"/>
    </source>
</evidence>
<comment type="activity regulation">
    <text evidence="10">Na(+) is not transported, but it plays an essential structural role and its presence is essential for fluoride channel function.</text>
</comment>
<evidence type="ECO:0000256" key="3">
    <source>
        <dbReference type="ARBA" id="ARBA00022692"/>
    </source>
</evidence>
<dbReference type="GO" id="GO:0046872">
    <property type="term" value="F:metal ion binding"/>
    <property type="evidence" value="ECO:0007669"/>
    <property type="project" value="UniProtKB-KW"/>
</dbReference>
<comment type="similarity">
    <text evidence="7 10">Belongs to the fluoride channel Fluc/FEX (TC 1.A.43) family.</text>
</comment>
<comment type="function">
    <text evidence="9 10">Fluoride-specific ion channel. Important for reducing fluoride concentration in the cell, thus reducing its toxicity.</text>
</comment>
<evidence type="ECO:0000256" key="8">
    <source>
        <dbReference type="ARBA" id="ARBA00035585"/>
    </source>
</evidence>
<keyword evidence="12" id="KW-1185">Reference proteome</keyword>
<dbReference type="Proteomes" id="UP000050417">
    <property type="component" value="Unassembled WGS sequence"/>
</dbReference>
<keyword evidence="10" id="KW-0406">Ion transport</keyword>
<dbReference type="RefSeq" id="WP_075061433.1">
    <property type="nucleotide sequence ID" value="NZ_LGCL01000013.1"/>
</dbReference>
<keyword evidence="4 10" id="KW-1133">Transmembrane helix</keyword>
<protein>
    <recommendedName>
        <fullName evidence="10">Fluoride-specific ion channel FluC</fullName>
    </recommendedName>
</protein>
<proteinExistence type="inferred from homology"/>
<dbReference type="GO" id="GO:0140114">
    <property type="term" value="P:cellular detoxification of fluoride"/>
    <property type="evidence" value="ECO:0007669"/>
    <property type="project" value="UniProtKB-UniRule"/>
</dbReference>
<dbReference type="NCBIfam" id="TIGR00494">
    <property type="entry name" value="crcB"/>
    <property type="match status" value="1"/>
</dbReference>
<comment type="caution">
    <text evidence="11">The sequence shown here is derived from an EMBL/GenBank/DDBJ whole genome shotgun (WGS) entry which is preliminary data.</text>
</comment>
<gene>
    <name evidence="10" type="primary">fluC</name>
    <name evidence="10" type="synonym">crcB</name>
    <name evidence="11" type="ORF">ADN00_02760</name>
</gene>
<organism evidence="11 12">
    <name type="scientific">Ornatilinea apprima</name>
    <dbReference type="NCBI Taxonomy" id="1134406"/>
    <lineage>
        <taxon>Bacteria</taxon>
        <taxon>Bacillati</taxon>
        <taxon>Chloroflexota</taxon>
        <taxon>Anaerolineae</taxon>
        <taxon>Anaerolineales</taxon>
        <taxon>Anaerolineaceae</taxon>
        <taxon>Ornatilinea</taxon>
    </lineage>
</organism>
<dbReference type="HAMAP" id="MF_00454">
    <property type="entry name" value="FluC"/>
    <property type="match status" value="1"/>
</dbReference>
<comment type="subcellular location">
    <subcellularLocation>
        <location evidence="1 10">Cell membrane</location>
        <topology evidence="1 10">Multi-pass membrane protein</topology>
    </subcellularLocation>
</comment>
<dbReference type="InterPro" id="IPR003691">
    <property type="entry name" value="FluC"/>
</dbReference>
<dbReference type="STRING" id="1134406.ADN00_02760"/>
<evidence type="ECO:0000256" key="4">
    <source>
        <dbReference type="ARBA" id="ARBA00022989"/>
    </source>
</evidence>
<comment type="catalytic activity">
    <reaction evidence="8">
        <text>fluoride(in) = fluoride(out)</text>
        <dbReference type="Rhea" id="RHEA:76159"/>
        <dbReference type="ChEBI" id="CHEBI:17051"/>
    </reaction>
    <physiologicalReaction direction="left-to-right" evidence="8">
        <dbReference type="Rhea" id="RHEA:76160"/>
    </physiologicalReaction>
</comment>
<dbReference type="PANTHER" id="PTHR28259">
    <property type="entry name" value="FLUORIDE EXPORT PROTEIN 1-RELATED"/>
    <property type="match status" value="1"/>
</dbReference>
<evidence type="ECO:0000256" key="7">
    <source>
        <dbReference type="ARBA" id="ARBA00035120"/>
    </source>
</evidence>
<keyword evidence="2 10" id="KW-1003">Cell membrane</keyword>
<accession>A0A0P6XHS1</accession>
<evidence type="ECO:0000313" key="11">
    <source>
        <dbReference type="EMBL" id="KPL79376.1"/>
    </source>
</evidence>
<feature type="transmembrane region" description="Helical" evidence="10">
    <location>
        <begin position="103"/>
        <end position="121"/>
    </location>
</feature>
<dbReference type="AlphaFoldDB" id="A0A0P6XHS1"/>
<feature type="binding site" evidence="10">
    <location>
        <position position="78"/>
    </location>
    <ligand>
        <name>Na(+)</name>
        <dbReference type="ChEBI" id="CHEBI:29101"/>
        <note>structural</note>
    </ligand>
</feature>
<evidence type="ECO:0000256" key="2">
    <source>
        <dbReference type="ARBA" id="ARBA00022475"/>
    </source>
</evidence>
<keyword evidence="3 10" id="KW-0812">Transmembrane</keyword>
<evidence type="ECO:0000256" key="6">
    <source>
        <dbReference type="ARBA" id="ARBA00023303"/>
    </source>
</evidence>
<feature type="binding site" evidence="10">
    <location>
        <position position="75"/>
    </location>
    <ligand>
        <name>Na(+)</name>
        <dbReference type="ChEBI" id="CHEBI:29101"/>
        <note>structural</note>
    </ligand>
</feature>
<evidence type="ECO:0000256" key="5">
    <source>
        <dbReference type="ARBA" id="ARBA00023136"/>
    </source>
</evidence>
<feature type="transmembrane region" description="Helical" evidence="10">
    <location>
        <begin position="37"/>
        <end position="58"/>
    </location>
</feature>